<dbReference type="RefSeq" id="WP_341424567.1">
    <property type="nucleotide sequence ID" value="NZ_JBBUTG010000002.1"/>
</dbReference>
<comment type="caution">
    <text evidence="2">The sequence shown here is derived from an EMBL/GenBank/DDBJ whole genome shotgun (WGS) entry which is preliminary data.</text>
</comment>
<keyword evidence="1" id="KW-0732">Signal</keyword>
<evidence type="ECO:0000313" key="2">
    <source>
        <dbReference type="EMBL" id="MEK8030217.1"/>
    </source>
</evidence>
<feature type="chain" id="PRO_5046709718" evidence="1">
    <location>
        <begin position="25"/>
        <end position="204"/>
    </location>
</feature>
<reference evidence="2 3" key="1">
    <citation type="submission" date="2024-04" db="EMBL/GenBank/DDBJ databases">
        <title>Novel species of the genus Ideonella isolated from streams.</title>
        <authorList>
            <person name="Lu H."/>
        </authorList>
    </citation>
    <scope>NUCLEOTIDE SEQUENCE [LARGE SCALE GENOMIC DNA]</scope>
    <source>
        <strain evidence="2 3">DXS29W</strain>
    </source>
</reference>
<proteinExistence type="predicted"/>
<gene>
    <name evidence="2" type="ORF">AACH06_05220</name>
</gene>
<protein>
    <submittedName>
        <fullName evidence="2">Uncharacterized protein</fullName>
    </submittedName>
</protein>
<accession>A0ABU9BJS1</accession>
<evidence type="ECO:0000313" key="3">
    <source>
        <dbReference type="Proteomes" id="UP001371218"/>
    </source>
</evidence>
<dbReference type="EMBL" id="JBBUTG010000002">
    <property type="protein sequence ID" value="MEK8030217.1"/>
    <property type="molecule type" value="Genomic_DNA"/>
</dbReference>
<organism evidence="2 3">
    <name type="scientific">Ideonella lacteola</name>
    <dbReference type="NCBI Taxonomy" id="2984193"/>
    <lineage>
        <taxon>Bacteria</taxon>
        <taxon>Pseudomonadati</taxon>
        <taxon>Pseudomonadota</taxon>
        <taxon>Betaproteobacteria</taxon>
        <taxon>Burkholderiales</taxon>
        <taxon>Sphaerotilaceae</taxon>
        <taxon>Ideonella</taxon>
    </lineage>
</organism>
<feature type="signal peptide" evidence="1">
    <location>
        <begin position="1"/>
        <end position="24"/>
    </location>
</feature>
<keyword evidence="3" id="KW-1185">Reference proteome</keyword>
<evidence type="ECO:0000256" key="1">
    <source>
        <dbReference type="SAM" id="SignalP"/>
    </source>
</evidence>
<sequence length="204" mass="21603">MNLRTPLLATLVATAGLAAGPAVAADTTGWTKTVPIVDTPGPGGIFGVNGFDVFADQSVAARFTVPANGDMRLARIGLWLMNNSETLQKKVRLTLETDALDEGGSASMPSGVELERWTAPVATLGWNPVEQFFETKKGPHLVAGRSYWVVAASMSPMFVDPVWTFAKRGSMITTTTFNGGWQPAGTEGSALTLRVDAHPVKTTP</sequence>
<name>A0ABU9BJS1_9BURK</name>
<dbReference type="Proteomes" id="UP001371218">
    <property type="component" value="Unassembled WGS sequence"/>
</dbReference>